<keyword evidence="3 4" id="KW-0663">Pyridoxal phosphate</keyword>
<dbReference type="InterPro" id="IPR015421">
    <property type="entry name" value="PyrdxlP-dep_Trfase_major"/>
</dbReference>
<dbReference type="PIRSF" id="PIRSF000521">
    <property type="entry name" value="Transaminase_4ab_Lys_Orn"/>
    <property type="match status" value="1"/>
</dbReference>
<dbReference type="PROSITE" id="PS00600">
    <property type="entry name" value="AA_TRANSFER_CLASS_3"/>
    <property type="match status" value="1"/>
</dbReference>
<dbReference type="Gene3D" id="3.40.640.10">
    <property type="entry name" value="Type I PLP-dependent aspartate aminotransferase-like (Major domain)"/>
    <property type="match status" value="1"/>
</dbReference>
<sequence length="406" mass="43105">MGSLWHGFADMGAVDKGAFVIARGEGAYIWDAAGNKYIDATAGLWFANVGHGRREIGDAVAEQLATVAHYSNFGDFVPAVTATLAERLAEIAPVPGSKIFFTSGGSDSIDTAAKLARRYWGEVGKPSKRIIVGRQKAYHGMHVAGTALAGIPPNREGYGELMADARTVEWDNAKSLLSLIEELGADNIAAFFAEPIIGAGGIYLPPEGYLAEVRAICRDHDILFVVDEVVTGFGRIGGSWFASSRFDLQPDLMTTAKGLTSGYVPMGAVFIAPHIAEPFFAGGVWWRHGYTYGGHAGAAAAAMANLDIMERENLLDESKRLEGSLHKHLSPLADHPRVQEVRSGLGAVAAVQLADPAEALPFVKTLRQHGVSGRAAGVGAMQFSPSFVMTDEQVAELAERVLAALG</sequence>
<dbReference type="SUPFAM" id="SSF53383">
    <property type="entry name" value="PLP-dependent transferases"/>
    <property type="match status" value="1"/>
</dbReference>
<evidence type="ECO:0000256" key="3">
    <source>
        <dbReference type="ARBA" id="ARBA00022898"/>
    </source>
</evidence>
<dbReference type="EMBL" id="JAEMNV010000007">
    <property type="protein sequence ID" value="MBJ8341437.1"/>
    <property type="molecule type" value="Genomic_DNA"/>
</dbReference>
<evidence type="ECO:0000256" key="4">
    <source>
        <dbReference type="RuleBase" id="RU003560"/>
    </source>
</evidence>
<dbReference type="GO" id="GO:0030170">
    <property type="term" value="F:pyridoxal phosphate binding"/>
    <property type="evidence" value="ECO:0007669"/>
    <property type="project" value="InterPro"/>
</dbReference>
<keyword evidence="5" id="KW-0032">Aminotransferase</keyword>
<dbReference type="PANTHER" id="PTHR43094">
    <property type="entry name" value="AMINOTRANSFERASE"/>
    <property type="match status" value="1"/>
</dbReference>
<keyword evidence="5" id="KW-0808">Transferase</keyword>
<dbReference type="PANTHER" id="PTHR43094:SF1">
    <property type="entry name" value="AMINOTRANSFERASE CLASS-III"/>
    <property type="match status" value="1"/>
</dbReference>
<dbReference type="RefSeq" id="WP_199706313.1">
    <property type="nucleotide sequence ID" value="NZ_JAEMNV010000007.1"/>
</dbReference>
<dbReference type="CDD" id="cd00610">
    <property type="entry name" value="OAT_like"/>
    <property type="match status" value="1"/>
</dbReference>
<dbReference type="FunFam" id="3.40.640.10:FF:000004">
    <property type="entry name" value="Acetylornithine aminotransferase"/>
    <property type="match status" value="1"/>
</dbReference>
<comment type="cofactor">
    <cofactor evidence="1">
        <name>pyridoxal 5'-phosphate</name>
        <dbReference type="ChEBI" id="CHEBI:597326"/>
    </cofactor>
</comment>
<dbReference type="InterPro" id="IPR049704">
    <property type="entry name" value="Aminotrans_3_PPA_site"/>
</dbReference>
<dbReference type="Proteomes" id="UP000655868">
    <property type="component" value="Unassembled WGS sequence"/>
</dbReference>
<keyword evidence="6" id="KW-1185">Reference proteome</keyword>
<evidence type="ECO:0000256" key="2">
    <source>
        <dbReference type="ARBA" id="ARBA00008954"/>
    </source>
</evidence>
<reference evidence="5" key="1">
    <citation type="submission" date="2020-12" db="EMBL/GenBank/DDBJ databases">
        <title>Antrihabitans popcorni sp. nov. and Antrihabitans auranticaus sp. nov., isolated from a larva cave.</title>
        <authorList>
            <person name="Lee S.D."/>
            <person name="Kim I.S."/>
        </authorList>
    </citation>
    <scope>NUCLEOTIDE SEQUENCE</scope>
    <source>
        <strain evidence="5">YC3-6</strain>
    </source>
</reference>
<dbReference type="Pfam" id="PF00202">
    <property type="entry name" value="Aminotran_3"/>
    <property type="match status" value="1"/>
</dbReference>
<accession>A0A934NUH3</accession>
<dbReference type="AlphaFoldDB" id="A0A934NUH3"/>
<dbReference type="GO" id="GO:0008483">
    <property type="term" value="F:transaminase activity"/>
    <property type="evidence" value="ECO:0007669"/>
    <property type="project" value="UniProtKB-KW"/>
</dbReference>
<evidence type="ECO:0000313" key="6">
    <source>
        <dbReference type="Proteomes" id="UP000655868"/>
    </source>
</evidence>
<dbReference type="Gene3D" id="3.90.1150.10">
    <property type="entry name" value="Aspartate Aminotransferase, domain 1"/>
    <property type="match status" value="1"/>
</dbReference>
<evidence type="ECO:0000313" key="5">
    <source>
        <dbReference type="EMBL" id="MBJ8341437.1"/>
    </source>
</evidence>
<dbReference type="InterPro" id="IPR015424">
    <property type="entry name" value="PyrdxlP-dep_Trfase"/>
</dbReference>
<comment type="similarity">
    <text evidence="2 4">Belongs to the class-III pyridoxal-phosphate-dependent aminotransferase family.</text>
</comment>
<comment type="caution">
    <text evidence="5">The sequence shown here is derived from an EMBL/GenBank/DDBJ whole genome shotgun (WGS) entry which is preliminary data.</text>
</comment>
<name>A0A934NUH3_9NOCA</name>
<protein>
    <submittedName>
        <fullName evidence="5">Aspartate aminotransferase family protein</fullName>
    </submittedName>
</protein>
<dbReference type="InterPro" id="IPR015422">
    <property type="entry name" value="PyrdxlP-dep_Trfase_small"/>
</dbReference>
<evidence type="ECO:0000256" key="1">
    <source>
        <dbReference type="ARBA" id="ARBA00001933"/>
    </source>
</evidence>
<proteinExistence type="inferred from homology"/>
<gene>
    <name evidence="5" type="ORF">JGU71_21345</name>
</gene>
<dbReference type="InterPro" id="IPR005814">
    <property type="entry name" value="Aminotrans_3"/>
</dbReference>
<organism evidence="5 6">
    <name type="scientific">Antrihabitans stalagmiti</name>
    <dbReference type="NCBI Taxonomy" id="2799499"/>
    <lineage>
        <taxon>Bacteria</taxon>
        <taxon>Bacillati</taxon>
        <taxon>Actinomycetota</taxon>
        <taxon>Actinomycetes</taxon>
        <taxon>Mycobacteriales</taxon>
        <taxon>Nocardiaceae</taxon>
        <taxon>Antrihabitans</taxon>
    </lineage>
</organism>